<sequence length="119" mass="13074">MIDTKGTGLIVDPTVVFGKVWGFETRATDFLRSADGSEISFSCAGWCGGCGPVSGPIKLVHSVEFNVRSKVSAMHDEPVIYFLHDVNESTRVLSYPFWKVVFQILTRGRVFASALSIKT</sequence>
<dbReference type="HOGENOM" id="CLU_2063727_0_0_1"/>
<dbReference type="AlphaFoldDB" id="K1R8H5"/>
<name>K1R8H5_MAGGI</name>
<evidence type="ECO:0000313" key="1">
    <source>
        <dbReference type="EMBL" id="EKC37470.1"/>
    </source>
</evidence>
<protein>
    <submittedName>
        <fullName evidence="1">Uncharacterized protein</fullName>
    </submittedName>
</protein>
<gene>
    <name evidence="1" type="ORF">CGI_10009288</name>
</gene>
<dbReference type="InParanoid" id="K1R8H5"/>
<dbReference type="EMBL" id="JH819104">
    <property type="protein sequence ID" value="EKC37470.1"/>
    <property type="molecule type" value="Genomic_DNA"/>
</dbReference>
<reference evidence="1" key="1">
    <citation type="journal article" date="2012" name="Nature">
        <title>The oyster genome reveals stress adaptation and complexity of shell formation.</title>
        <authorList>
            <person name="Zhang G."/>
            <person name="Fang X."/>
            <person name="Guo X."/>
            <person name="Li L."/>
            <person name="Luo R."/>
            <person name="Xu F."/>
            <person name="Yang P."/>
            <person name="Zhang L."/>
            <person name="Wang X."/>
            <person name="Qi H."/>
            <person name="Xiong Z."/>
            <person name="Que H."/>
            <person name="Xie Y."/>
            <person name="Holland P.W."/>
            <person name="Paps J."/>
            <person name="Zhu Y."/>
            <person name="Wu F."/>
            <person name="Chen Y."/>
            <person name="Wang J."/>
            <person name="Peng C."/>
            <person name="Meng J."/>
            <person name="Yang L."/>
            <person name="Liu J."/>
            <person name="Wen B."/>
            <person name="Zhang N."/>
            <person name="Huang Z."/>
            <person name="Zhu Q."/>
            <person name="Feng Y."/>
            <person name="Mount A."/>
            <person name="Hedgecock D."/>
            <person name="Xu Z."/>
            <person name="Liu Y."/>
            <person name="Domazet-Loso T."/>
            <person name="Du Y."/>
            <person name="Sun X."/>
            <person name="Zhang S."/>
            <person name="Liu B."/>
            <person name="Cheng P."/>
            <person name="Jiang X."/>
            <person name="Li J."/>
            <person name="Fan D."/>
            <person name="Wang W."/>
            <person name="Fu W."/>
            <person name="Wang T."/>
            <person name="Wang B."/>
            <person name="Zhang J."/>
            <person name="Peng Z."/>
            <person name="Li Y."/>
            <person name="Li N."/>
            <person name="Wang J."/>
            <person name="Chen M."/>
            <person name="He Y."/>
            <person name="Tan F."/>
            <person name="Song X."/>
            <person name="Zheng Q."/>
            <person name="Huang R."/>
            <person name="Yang H."/>
            <person name="Du X."/>
            <person name="Chen L."/>
            <person name="Yang M."/>
            <person name="Gaffney P.M."/>
            <person name="Wang S."/>
            <person name="Luo L."/>
            <person name="She Z."/>
            <person name="Ming Y."/>
            <person name="Huang W."/>
            <person name="Zhang S."/>
            <person name="Huang B."/>
            <person name="Zhang Y."/>
            <person name="Qu T."/>
            <person name="Ni P."/>
            <person name="Miao G."/>
            <person name="Wang J."/>
            <person name="Wang Q."/>
            <person name="Steinberg C.E."/>
            <person name="Wang H."/>
            <person name="Li N."/>
            <person name="Qian L."/>
            <person name="Zhang G."/>
            <person name="Li Y."/>
            <person name="Yang H."/>
            <person name="Liu X."/>
            <person name="Wang J."/>
            <person name="Yin Y."/>
            <person name="Wang J."/>
        </authorList>
    </citation>
    <scope>NUCLEOTIDE SEQUENCE [LARGE SCALE GENOMIC DNA]</scope>
    <source>
        <strain evidence="1">05x7-T-G4-1.051#20</strain>
    </source>
</reference>
<accession>K1R8H5</accession>
<proteinExistence type="predicted"/>
<organism evidence="1">
    <name type="scientific">Magallana gigas</name>
    <name type="common">Pacific oyster</name>
    <name type="synonym">Crassostrea gigas</name>
    <dbReference type="NCBI Taxonomy" id="29159"/>
    <lineage>
        <taxon>Eukaryota</taxon>
        <taxon>Metazoa</taxon>
        <taxon>Spiralia</taxon>
        <taxon>Lophotrochozoa</taxon>
        <taxon>Mollusca</taxon>
        <taxon>Bivalvia</taxon>
        <taxon>Autobranchia</taxon>
        <taxon>Pteriomorphia</taxon>
        <taxon>Ostreida</taxon>
        <taxon>Ostreoidea</taxon>
        <taxon>Ostreidae</taxon>
        <taxon>Magallana</taxon>
    </lineage>
</organism>